<proteinExistence type="predicted"/>
<organism evidence="2 3">
    <name type="scientific">Primorskyibacter sedentarius</name>
    <dbReference type="NCBI Taxonomy" id="745311"/>
    <lineage>
        <taxon>Bacteria</taxon>
        <taxon>Pseudomonadati</taxon>
        <taxon>Pseudomonadota</taxon>
        <taxon>Alphaproteobacteria</taxon>
        <taxon>Rhodobacterales</taxon>
        <taxon>Roseobacteraceae</taxon>
        <taxon>Primorskyibacter</taxon>
    </lineage>
</organism>
<feature type="signal peptide" evidence="1">
    <location>
        <begin position="1"/>
        <end position="19"/>
    </location>
</feature>
<name>A0A4R3JGK2_9RHOB</name>
<evidence type="ECO:0000313" key="3">
    <source>
        <dbReference type="Proteomes" id="UP000295696"/>
    </source>
</evidence>
<gene>
    <name evidence="2" type="ORF">EDD52_10474</name>
</gene>
<evidence type="ECO:0000313" key="2">
    <source>
        <dbReference type="EMBL" id="TCS65288.1"/>
    </source>
</evidence>
<dbReference type="AlphaFoldDB" id="A0A4R3JGK2"/>
<sequence>MTRYGLAALLALFAGQADALSCMRPDIARDYERAASAEEIYHAVTGVLDFDPATLPVVDYDNQQATPPETDIPARLTGRTLTSSGFTAEFERDITLRVHCFGPWCASPQPGTPYLTFVESTRQGLVMHVDPCGGLSHPNPSAELEARVVACSKGDCPLDDGSRP</sequence>
<reference evidence="2 3" key="1">
    <citation type="submission" date="2019-03" db="EMBL/GenBank/DDBJ databases">
        <title>Genomic Encyclopedia of Type Strains, Phase IV (KMG-IV): sequencing the most valuable type-strain genomes for metagenomic binning, comparative biology and taxonomic classification.</title>
        <authorList>
            <person name="Goeker M."/>
        </authorList>
    </citation>
    <scope>NUCLEOTIDE SEQUENCE [LARGE SCALE GENOMIC DNA]</scope>
    <source>
        <strain evidence="2 3">DSM 104836</strain>
    </source>
</reference>
<keyword evidence="3" id="KW-1185">Reference proteome</keyword>
<dbReference type="EMBL" id="SLZU01000004">
    <property type="protein sequence ID" value="TCS65288.1"/>
    <property type="molecule type" value="Genomic_DNA"/>
</dbReference>
<dbReference type="RefSeq" id="WP_132243865.1">
    <property type="nucleotide sequence ID" value="NZ_CBDUOC010000013.1"/>
</dbReference>
<evidence type="ECO:0008006" key="4">
    <source>
        <dbReference type="Google" id="ProtNLM"/>
    </source>
</evidence>
<feature type="chain" id="PRO_5020672832" description="Lipoprotein" evidence="1">
    <location>
        <begin position="20"/>
        <end position="164"/>
    </location>
</feature>
<keyword evidence="1" id="KW-0732">Signal</keyword>
<dbReference type="OrthoDB" id="8451541at2"/>
<comment type="caution">
    <text evidence="2">The sequence shown here is derived from an EMBL/GenBank/DDBJ whole genome shotgun (WGS) entry which is preliminary data.</text>
</comment>
<protein>
    <recommendedName>
        <fullName evidence="4">Lipoprotein</fullName>
    </recommendedName>
</protein>
<accession>A0A4R3JGK2</accession>
<evidence type="ECO:0000256" key="1">
    <source>
        <dbReference type="SAM" id="SignalP"/>
    </source>
</evidence>
<dbReference type="Proteomes" id="UP000295696">
    <property type="component" value="Unassembled WGS sequence"/>
</dbReference>